<evidence type="ECO:0000313" key="4">
    <source>
        <dbReference type="Proteomes" id="UP001160130"/>
    </source>
</evidence>
<name>A0ABT6L7G1_9MYCO</name>
<dbReference type="Gene3D" id="3.40.710.10">
    <property type="entry name" value="DD-peptidase/beta-lactamase superfamily"/>
    <property type="match status" value="1"/>
</dbReference>
<dbReference type="Proteomes" id="UP001160130">
    <property type="component" value="Unassembled WGS sequence"/>
</dbReference>
<keyword evidence="4" id="KW-1185">Reference proteome</keyword>
<protein>
    <submittedName>
        <fullName evidence="3">D-alanyl-D-alanine carboxypeptidase</fullName>
        <ecNumber evidence="3">3.4.16.4</ecNumber>
    </submittedName>
</protein>
<dbReference type="GO" id="GO:0009002">
    <property type="term" value="F:serine-type D-Ala-D-Ala carboxypeptidase activity"/>
    <property type="evidence" value="ECO:0007669"/>
    <property type="project" value="UniProtKB-EC"/>
</dbReference>
<dbReference type="InterPro" id="IPR001466">
    <property type="entry name" value="Beta-lactam-related"/>
</dbReference>
<reference evidence="3 4" key="1">
    <citation type="submission" date="2023-04" db="EMBL/GenBank/DDBJ databases">
        <title>Forest soil microbial communities from Buena Vista Peninsula, Colon Province, Panama.</title>
        <authorList>
            <person name="Bouskill N."/>
        </authorList>
    </citation>
    <scope>NUCLEOTIDE SEQUENCE [LARGE SCALE GENOMIC DNA]</scope>
    <source>
        <strain evidence="3 4">AC80</strain>
    </source>
</reference>
<keyword evidence="3" id="KW-0645">Protease</keyword>
<dbReference type="PANTHER" id="PTHR46825">
    <property type="entry name" value="D-ALANYL-D-ALANINE-CARBOXYPEPTIDASE/ENDOPEPTIDASE AMPH"/>
    <property type="match status" value="1"/>
</dbReference>
<dbReference type="PANTHER" id="PTHR46825:SF7">
    <property type="entry name" value="D-ALANYL-D-ALANINE CARBOXYPEPTIDASE"/>
    <property type="match status" value="1"/>
</dbReference>
<dbReference type="EMBL" id="JARXVE010000010">
    <property type="protein sequence ID" value="MDH6198310.1"/>
    <property type="molecule type" value="Genomic_DNA"/>
</dbReference>
<organism evidence="3 4">
    <name type="scientific">Mycolicibacterium frederiksbergense</name>
    <dbReference type="NCBI Taxonomy" id="117567"/>
    <lineage>
        <taxon>Bacteria</taxon>
        <taxon>Bacillati</taxon>
        <taxon>Actinomycetota</taxon>
        <taxon>Actinomycetes</taxon>
        <taxon>Mycobacteriales</taxon>
        <taxon>Mycobacteriaceae</taxon>
        <taxon>Mycolicibacterium</taxon>
    </lineage>
</organism>
<keyword evidence="3" id="KW-0121">Carboxypeptidase</keyword>
<feature type="signal peptide" evidence="1">
    <location>
        <begin position="1"/>
        <end position="27"/>
    </location>
</feature>
<comment type="caution">
    <text evidence="3">The sequence shown here is derived from an EMBL/GenBank/DDBJ whole genome shotgun (WGS) entry which is preliminary data.</text>
</comment>
<evidence type="ECO:0000313" key="3">
    <source>
        <dbReference type="EMBL" id="MDH6198310.1"/>
    </source>
</evidence>
<dbReference type="EC" id="3.4.16.4" evidence="3"/>
<keyword evidence="3" id="KW-0378">Hydrolase</keyword>
<proteinExistence type="predicted"/>
<dbReference type="InterPro" id="IPR050491">
    <property type="entry name" value="AmpC-like"/>
</dbReference>
<sequence>MSEFGLHRCFMSGLAALTLALSGCATAGAEEPPAAEPSSLEATLLPVVTGYMQEMHIPGVLVAVQTPDRGSWQAALGVSDTATQQPMNLADHMRVGSITKSLTATVILQLAQEGRLGLDDPLALYFPGVNTNGATIRQALQLTSGIPDYTSIQFLNALADHPHRVWTPEELIATVAGEPAMFPPGKGWYYSNTNYVMLGVIAERTTGQPLSRLITDRIFTPLAMTGCSIPEPADAAIPEPFSRGYQFGTDWDRPGSPPAPLPALLDVTDANPSWGAGSGVALCTAADLTIWARALATGELLDPAMQAQRMTYVPASDPKAKYGLGVVDINGLVGHNGQISGYMTQATRRASDGTLIVVLTNVTAGADNGEPATVLSELISRAIPSR</sequence>
<feature type="domain" description="Beta-lactamase-related" evidence="2">
    <location>
        <begin position="48"/>
        <end position="368"/>
    </location>
</feature>
<feature type="chain" id="PRO_5045172144" evidence="1">
    <location>
        <begin position="28"/>
        <end position="386"/>
    </location>
</feature>
<dbReference type="InterPro" id="IPR012338">
    <property type="entry name" value="Beta-lactam/transpept-like"/>
</dbReference>
<dbReference type="Pfam" id="PF00144">
    <property type="entry name" value="Beta-lactamase"/>
    <property type="match status" value="1"/>
</dbReference>
<keyword evidence="1" id="KW-0732">Signal</keyword>
<accession>A0ABT6L7G1</accession>
<evidence type="ECO:0000256" key="1">
    <source>
        <dbReference type="SAM" id="SignalP"/>
    </source>
</evidence>
<dbReference type="SUPFAM" id="SSF56601">
    <property type="entry name" value="beta-lactamase/transpeptidase-like"/>
    <property type="match status" value="1"/>
</dbReference>
<gene>
    <name evidence="3" type="ORF">M2272_004969</name>
</gene>
<evidence type="ECO:0000259" key="2">
    <source>
        <dbReference type="Pfam" id="PF00144"/>
    </source>
</evidence>